<dbReference type="EMBL" id="VBTY01000045">
    <property type="protein sequence ID" value="MDG3494417.1"/>
    <property type="molecule type" value="Genomic_DNA"/>
</dbReference>
<dbReference type="PANTHER" id="PTHR43790:SF4">
    <property type="entry name" value="GUANOSINE IMPORT ATP-BINDING PROTEIN NUPO"/>
    <property type="match status" value="1"/>
</dbReference>
<dbReference type="GO" id="GO:0005524">
    <property type="term" value="F:ATP binding"/>
    <property type="evidence" value="ECO:0007669"/>
    <property type="project" value="UniProtKB-KW"/>
</dbReference>
<dbReference type="InterPro" id="IPR003593">
    <property type="entry name" value="AAA+_ATPase"/>
</dbReference>
<dbReference type="PROSITE" id="PS50893">
    <property type="entry name" value="ABC_TRANSPORTER_2"/>
    <property type="match status" value="2"/>
</dbReference>
<evidence type="ECO:0000256" key="2">
    <source>
        <dbReference type="ARBA" id="ARBA00022840"/>
    </source>
</evidence>
<dbReference type="InterPro" id="IPR003439">
    <property type="entry name" value="ABC_transporter-like_ATP-bd"/>
</dbReference>
<keyword evidence="5" id="KW-1185">Reference proteome</keyword>
<dbReference type="Pfam" id="PF00005">
    <property type="entry name" value="ABC_tran"/>
    <property type="match status" value="2"/>
</dbReference>
<dbReference type="CDD" id="cd03215">
    <property type="entry name" value="ABC_Carb_Monos_II"/>
    <property type="match status" value="1"/>
</dbReference>
<organism evidence="4 5">
    <name type="scientific">Pseudanabaena catenata USMAC16</name>
    <dbReference type="NCBI Taxonomy" id="1855837"/>
    <lineage>
        <taxon>Bacteria</taxon>
        <taxon>Bacillati</taxon>
        <taxon>Cyanobacteriota</taxon>
        <taxon>Cyanophyceae</taxon>
        <taxon>Pseudanabaenales</taxon>
        <taxon>Pseudanabaenaceae</taxon>
        <taxon>Pseudanabaena</taxon>
    </lineage>
</organism>
<dbReference type="InterPro" id="IPR050107">
    <property type="entry name" value="ABC_carbohydrate_import_ATPase"/>
</dbReference>
<dbReference type="PROSITE" id="PS00211">
    <property type="entry name" value="ABC_TRANSPORTER_1"/>
    <property type="match status" value="1"/>
</dbReference>
<dbReference type="SMART" id="SM00382">
    <property type="entry name" value="AAA"/>
    <property type="match status" value="1"/>
</dbReference>
<reference evidence="4" key="1">
    <citation type="submission" date="2019-05" db="EMBL/GenBank/DDBJ databases">
        <title>Whole genome sequencing of Pseudanabaena catenata USMAC16.</title>
        <authorList>
            <person name="Khan Z."/>
            <person name="Omar W.M."/>
            <person name="Convey P."/>
            <person name="Merican F."/>
            <person name="Najimudin N."/>
        </authorList>
    </citation>
    <scope>NUCLEOTIDE SEQUENCE</scope>
    <source>
        <strain evidence="4">USMAC16</strain>
    </source>
</reference>
<dbReference type="AlphaFoldDB" id="A0A9X4M6J0"/>
<dbReference type="Proteomes" id="UP001152872">
    <property type="component" value="Unassembled WGS sequence"/>
</dbReference>
<evidence type="ECO:0000256" key="1">
    <source>
        <dbReference type="ARBA" id="ARBA00022741"/>
    </source>
</evidence>
<dbReference type="SUPFAM" id="SSF52540">
    <property type="entry name" value="P-loop containing nucleoside triphosphate hydrolases"/>
    <property type="match status" value="2"/>
</dbReference>
<evidence type="ECO:0000313" key="4">
    <source>
        <dbReference type="EMBL" id="MDG3494417.1"/>
    </source>
</evidence>
<proteinExistence type="predicted"/>
<comment type="caution">
    <text evidence="4">The sequence shown here is derived from an EMBL/GenBank/DDBJ whole genome shotgun (WGS) entry which is preliminary data.</text>
</comment>
<evidence type="ECO:0000259" key="3">
    <source>
        <dbReference type="PROSITE" id="PS50893"/>
    </source>
</evidence>
<evidence type="ECO:0000313" key="5">
    <source>
        <dbReference type="Proteomes" id="UP001152872"/>
    </source>
</evidence>
<dbReference type="InterPro" id="IPR017871">
    <property type="entry name" value="ABC_transporter-like_CS"/>
</dbReference>
<dbReference type="Gene3D" id="3.40.50.300">
    <property type="entry name" value="P-loop containing nucleotide triphosphate hydrolases"/>
    <property type="match status" value="2"/>
</dbReference>
<dbReference type="PANTHER" id="PTHR43790">
    <property type="entry name" value="CARBOHYDRATE TRANSPORT ATP-BINDING PROTEIN MG119-RELATED"/>
    <property type="match status" value="1"/>
</dbReference>
<sequence>MEKPMPDDLGSDLADNLVEEEFMKESIPPLTIPSSVSADTLRSHLPPELELVNISKRFGSFVAVDNVSLKLAPGTFHALLGENGAGKSTLVKCIMGFHAASHGDILINKQSRDINSPRDAYLYGIGMVYQHFTVVPAMTVAENLLLVRPDSPTIINWKDELEKLDAFMASAPFKIDLHAPISQLAAGQKQKLEILKQLYLKSRILILDEPTSVLTPQEADEVLGLLRQEVTAGRLSVLMISHKFREITAFADDVTVLRKGKFAGNGSTKDLSVSDMAAMMLGEAKEARQVVKTEIEASSLVLEVRNLHADRDNGLEAVAGLDLQIQSGEIVGIAGVSGNGQRELVEVLSGQRIATSGEIFVNGDRYTATRKEMYRHQVFSLPEEPLRNACVPHMSVAENLALRTFDRQPQSKGGVLLLFKAIRETAKNLIKVFSIKTPSPDTPVGNLSGGNVQRTVLARELSATQIKLLIVANPVFGLDFAAVEYIHNQIVEARNRGVAVLLVSEDLDEILTLSDRILVMSDGKFAYESNSANVDLAEIGQKMAGH</sequence>
<feature type="domain" description="ABC transporter" evidence="3">
    <location>
        <begin position="49"/>
        <end position="284"/>
    </location>
</feature>
<protein>
    <submittedName>
        <fullName evidence="4">ABC transporter ATP-binding protein</fullName>
    </submittedName>
</protein>
<gene>
    <name evidence="4" type="ORF">FEV09_07580</name>
</gene>
<dbReference type="CDD" id="cd03216">
    <property type="entry name" value="ABC_Carb_Monos_I"/>
    <property type="match status" value="1"/>
</dbReference>
<keyword evidence="2 4" id="KW-0067">ATP-binding</keyword>
<dbReference type="GO" id="GO:0016887">
    <property type="term" value="F:ATP hydrolysis activity"/>
    <property type="evidence" value="ECO:0007669"/>
    <property type="project" value="InterPro"/>
</dbReference>
<name>A0A9X4M6J0_9CYAN</name>
<feature type="domain" description="ABC transporter" evidence="3">
    <location>
        <begin position="302"/>
        <end position="546"/>
    </location>
</feature>
<keyword evidence="1" id="KW-0547">Nucleotide-binding</keyword>
<dbReference type="InterPro" id="IPR027417">
    <property type="entry name" value="P-loop_NTPase"/>
</dbReference>
<accession>A0A9X4M6J0</accession>